<dbReference type="Proteomes" id="UP000789572">
    <property type="component" value="Unassembled WGS sequence"/>
</dbReference>
<accession>A0A9N9GU56</accession>
<evidence type="ECO:0000256" key="1">
    <source>
        <dbReference type="SAM" id="MobiDB-lite"/>
    </source>
</evidence>
<dbReference type="EMBL" id="CAJVPJ010002609">
    <property type="protein sequence ID" value="CAG8625564.1"/>
    <property type="molecule type" value="Genomic_DNA"/>
</dbReference>
<dbReference type="AlphaFoldDB" id="A0A9N9GU56"/>
<gene>
    <name evidence="2" type="ORF">POCULU_LOCUS8632</name>
</gene>
<evidence type="ECO:0000313" key="3">
    <source>
        <dbReference type="Proteomes" id="UP000789572"/>
    </source>
</evidence>
<evidence type="ECO:0000313" key="2">
    <source>
        <dbReference type="EMBL" id="CAG8625564.1"/>
    </source>
</evidence>
<feature type="region of interest" description="Disordered" evidence="1">
    <location>
        <begin position="126"/>
        <end position="147"/>
    </location>
</feature>
<protein>
    <submittedName>
        <fullName evidence="2">7551_t:CDS:1</fullName>
    </submittedName>
</protein>
<proteinExistence type="predicted"/>
<keyword evidence="3" id="KW-1185">Reference proteome</keyword>
<sequence length="235" mass="25686">MKTQEFVLTYLQGLHSWAPPDCYSLMRTLSGRDSLFISVSLFSLPLDQNGLSLSIVAVVVFMTELFKGKVSGHCSFIMVGNNDQTRQPNARAHPLNYYLHVTSCGAQALFNVVKIRSIRRTPPTKSGVQLELQDGVPSSEHSLDPGSLPTSVGMSLLRPCAMNRPKLSLAKPKAGGLGRFVILTGKVGFLGLSLIFVDRAIFLLAEAKEVTKCDLLTSSHQQADLFLGEFCKWNG</sequence>
<comment type="caution">
    <text evidence="2">The sequence shown here is derived from an EMBL/GenBank/DDBJ whole genome shotgun (WGS) entry which is preliminary data.</text>
</comment>
<organism evidence="2 3">
    <name type="scientific">Paraglomus occultum</name>
    <dbReference type="NCBI Taxonomy" id="144539"/>
    <lineage>
        <taxon>Eukaryota</taxon>
        <taxon>Fungi</taxon>
        <taxon>Fungi incertae sedis</taxon>
        <taxon>Mucoromycota</taxon>
        <taxon>Glomeromycotina</taxon>
        <taxon>Glomeromycetes</taxon>
        <taxon>Paraglomerales</taxon>
        <taxon>Paraglomeraceae</taxon>
        <taxon>Paraglomus</taxon>
    </lineage>
</organism>
<reference evidence="2" key="1">
    <citation type="submission" date="2021-06" db="EMBL/GenBank/DDBJ databases">
        <authorList>
            <person name="Kallberg Y."/>
            <person name="Tangrot J."/>
            <person name="Rosling A."/>
        </authorList>
    </citation>
    <scope>NUCLEOTIDE SEQUENCE</scope>
    <source>
        <strain evidence="2">IA702</strain>
    </source>
</reference>
<name>A0A9N9GU56_9GLOM</name>